<dbReference type="GO" id="GO:0009898">
    <property type="term" value="C:cytoplasmic side of plasma membrane"/>
    <property type="evidence" value="ECO:0007669"/>
    <property type="project" value="TreeGrafter"/>
</dbReference>
<accession>A0A0K6IHF5</accession>
<dbReference type="SUPFAM" id="SSF52540">
    <property type="entry name" value="P-loop containing nucleoside triphosphate hydrolases"/>
    <property type="match status" value="1"/>
</dbReference>
<evidence type="ECO:0000256" key="2">
    <source>
        <dbReference type="ARBA" id="ARBA00022840"/>
    </source>
</evidence>
<keyword evidence="3" id="KW-0966">Cell projection</keyword>
<dbReference type="GO" id="GO:0005524">
    <property type="term" value="F:ATP binding"/>
    <property type="evidence" value="ECO:0007669"/>
    <property type="project" value="UniProtKB-KW"/>
</dbReference>
<dbReference type="PANTHER" id="PTHR43384">
    <property type="entry name" value="SEPTUM SITE-DETERMINING PROTEIN MIND HOMOLOG, CHLOROPLASTIC-RELATED"/>
    <property type="match status" value="1"/>
</dbReference>
<dbReference type="Gene3D" id="3.40.50.2300">
    <property type="match status" value="1"/>
</dbReference>
<protein>
    <submittedName>
        <fullName evidence="3">MinD-like ATPase involved in chromosome partitioning or flagellar assembly</fullName>
    </submittedName>
</protein>
<keyword evidence="3" id="KW-0282">Flagellum</keyword>
<dbReference type="PANTHER" id="PTHR43384:SF6">
    <property type="entry name" value="SEPTUM SITE-DETERMINING PROTEIN MIND HOMOLOG, CHLOROPLASTIC"/>
    <property type="match status" value="1"/>
</dbReference>
<keyword evidence="4" id="KW-1185">Reference proteome</keyword>
<dbReference type="GO" id="GO:0016887">
    <property type="term" value="F:ATP hydrolysis activity"/>
    <property type="evidence" value="ECO:0007669"/>
    <property type="project" value="TreeGrafter"/>
</dbReference>
<dbReference type="Proteomes" id="UP000182769">
    <property type="component" value="Unassembled WGS sequence"/>
</dbReference>
<keyword evidence="3" id="KW-0969">Cilium</keyword>
<dbReference type="GO" id="GO:0005829">
    <property type="term" value="C:cytosol"/>
    <property type="evidence" value="ECO:0007669"/>
    <property type="project" value="TreeGrafter"/>
</dbReference>
<evidence type="ECO:0000313" key="4">
    <source>
        <dbReference type="Proteomes" id="UP000182769"/>
    </source>
</evidence>
<dbReference type="AlphaFoldDB" id="A0A0K6IHF5"/>
<proteinExistence type="predicted"/>
<dbReference type="EMBL" id="CYHG01000002">
    <property type="protein sequence ID" value="CUB02747.1"/>
    <property type="molecule type" value="Genomic_DNA"/>
</dbReference>
<dbReference type="STRING" id="1137284.GCA_001418205_00589"/>
<dbReference type="InterPro" id="IPR050625">
    <property type="entry name" value="ParA/MinD_ATPase"/>
</dbReference>
<keyword evidence="2" id="KW-0067">ATP-binding</keyword>
<keyword evidence="1" id="KW-0547">Nucleotide-binding</keyword>
<gene>
    <name evidence="3" type="ORF">Ga0061065_10284</name>
</gene>
<dbReference type="RefSeq" id="WP_055461721.1">
    <property type="nucleotide sequence ID" value="NZ_CYHG01000002.1"/>
</dbReference>
<dbReference type="GO" id="GO:0051782">
    <property type="term" value="P:negative regulation of cell division"/>
    <property type="evidence" value="ECO:0007669"/>
    <property type="project" value="TreeGrafter"/>
</dbReference>
<organism evidence="3 4">
    <name type="scientific">Marinomonas fungiae</name>
    <dbReference type="NCBI Taxonomy" id="1137284"/>
    <lineage>
        <taxon>Bacteria</taxon>
        <taxon>Pseudomonadati</taxon>
        <taxon>Pseudomonadota</taxon>
        <taxon>Gammaproteobacteria</taxon>
        <taxon>Oceanospirillales</taxon>
        <taxon>Oceanospirillaceae</taxon>
        <taxon>Marinomonas</taxon>
    </lineage>
</organism>
<dbReference type="Gene3D" id="3.40.50.300">
    <property type="entry name" value="P-loop containing nucleotide triphosphate hydrolases"/>
    <property type="match status" value="1"/>
</dbReference>
<dbReference type="InterPro" id="IPR027417">
    <property type="entry name" value="P-loop_NTPase"/>
</dbReference>
<evidence type="ECO:0000256" key="1">
    <source>
        <dbReference type="ARBA" id="ARBA00022741"/>
    </source>
</evidence>
<dbReference type="OrthoDB" id="6250531at2"/>
<sequence>MFDLVDSLKKSKNPELEVEQEKIGTVLFYQTDECKKLVEEAYRFEGIAPPTVSKNTKNDITEHVRKSEIEIVIVELNNSSNVSKEAELVSHLLPNHASVIVIGSEDAISTIRNLKAMGFYYLFWPITKQELIDFVRSVNDNRKRNSNRGPGQNRRAKYISVVGAKGGVGATFICAELSYLLSAHKKSSCLVVDQNYSTGDLDIMMGIRDYQRKKLQQGDFSSLDEAFAQSLIFRQNNLLSILSLTSDNLDSNALLDYSNAVVDLLASDVNFIIEDCSSSVGFSIESDRFVSQCDCIVLVMSPTVSSVRDAARMREKIQRINQSSSLRLILVMNHTLPKKAQTLSTNDAEVFLKQKIDIEIPYCEEISFYILDDKRIAKTSLKAAKPLKELTSVVLGESAEVKPTKRSLFSFGSSSEK</sequence>
<evidence type="ECO:0000313" key="3">
    <source>
        <dbReference type="EMBL" id="CUB02747.1"/>
    </source>
</evidence>
<reference evidence="4" key="1">
    <citation type="submission" date="2015-08" db="EMBL/GenBank/DDBJ databases">
        <authorList>
            <person name="Varghese N."/>
        </authorList>
    </citation>
    <scope>NUCLEOTIDE SEQUENCE [LARGE SCALE GENOMIC DNA]</scope>
    <source>
        <strain evidence="4">JCM 18476</strain>
    </source>
</reference>
<name>A0A0K6IHF5_9GAMM</name>